<sequence>MGPQCAAVPCWAAEVGRCCDEQLRSQRASGLSGPAGLAGVLPLALDPWSAARCHGRNGAGPGAHGGVPILAGTLEEAPGL</sequence>
<name>A0AAV7NIC2_PLEWA</name>
<protein>
    <submittedName>
        <fullName evidence="1">Uncharacterized protein</fullName>
    </submittedName>
</protein>
<gene>
    <name evidence="1" type="ORF">NDU88_002890</name>
</gene>
<proteinExistence type="predicted"/>
<dbReference type="Proteomes" id="UP001066276">
    <property type="component" value="Chromosome 8"/>
</dbReference>
<comment type="caution">
    <text evidence="1">The sequence shown here is derived from an EMBL/GenBank/DDBJ whole genome shotgun (WGS) entry which is preliminary data.</text>
</comment>
<evidence type="ECO:0000313" key="1">
    <source>
        <dbReference type="EMBL" id="KAJ1114655.1"/>
    </source>
</evidence>
<organism evidence="1 2">
    <name type="scientific">Pleurodeles waltl</name>
    <name type="common">Iberian ribbed newt</name>
    <dbReference type="NCBI Taxonomy" id="8319"/>
    <lineage>
        <taxon>Eukaryota</taxon>
        <taxon>Metazoa</taxon>
        <taxon>Chordata</taxon>
        <taxon>Craniata</taxon>
        <taxon>Vertebrata</taxon>
        <taxon>Euteleostomi</taxon>
        <taxon>Amphibia</taxon>
        <taxon>Batrachia</taxon>
        <taxon>Caudata</taxon>
        <taxon>Salamandroidea</taxon>
        <taxon>Salamandridae</taxon>
        <taxon>Pleurodelinae</taxon>
        <taxon>Pleurodeles</taxon>
    </lineage>
</organism>
<reference evidence="1" key="1">
    <citation type="journal article" date="2022" name="bioRxiv">
        <title>Sequencing and chromosome-scale assembly of the giantPleurodeles waltlgenome.</title>
        <authorList>
            <person name="Brown T."/>
            <person name="Elewa A."/>
            <person name="Iarovenko S."/>
            <person name="Subramanian E."/>
            <person name="Araus A.J."/>
            <person name="Petzold A."/>
            <person name="Susuki M."/>
            <person name="Suzuki K.-i.T."/>
            <person name="Hayashi T."/>
            <person name="Toyoda A."/>
            <person name="Oliveira C."/>
            <person name="Osipova E."/>
            <person name="Leigh N.D."/>
            <person name="Simon A."/>
            <person name="Yun M.H."/>
        </authorList>
    </citation>
    <scope>NUCLEOTIDE SEQUENCE</scope>
    <source>
        <strain evidence="1">20211129_DDA</strain>
        <tissue evidence="1">Liver</tissue>
    </source>
</reference>
<evidence type="ECO:0000313" key="2">
    <source>
        <dbReference type="Proteomes" id="UP001066276"/>
    </source>
</evidence>
<dbReference type="EMBL" id="JANPWB010000012">
    <property type="protein sequence ID" value="KAJ1114655.1"/>
    <property type="molecule type" value="Genomic_DNA"/>
</dbReference>
<dbReference type="AlphaFoldDB" id="A0AAV7NIC2"/>
<keyword evidence="2" id="KW-1185">Reference proteome</keyword>
<accession>A0AAV7NIC2</accession>